<dbReference type="PANTHER" id="PTHR13822:SF10">
    <property type="entry name" value="ATP SYNTHASE EPSILON CHAIN, CHLOROPLASTIC"/>
    <property type="match status" value="1"/>
</dbReference>
<evidence type="ECO:0000256" key="1">
    <source>
        <dbReference type="ARBA" id="ARBA00004170"/>
    </source>
</evidence>
<evidence type="ECO:0000256" key="4">
    <source>
        <dbReference type="ARBA" id="ARBA00022640"/>
    </source>
</evidence>
<evidence type="ECO:0000256" key="7">
    <source>
        <dbReference type="ARBA" id="ARBA00023078"/>
    </source>
</evidence>
<comment type="function">
    <text evidence="11 12">Produces ATP from ADP in the presence of a proton gradient across the membrane.</text>
</comment>
<protein>
    <recommendedName>
        <fullName evidence="11 12">ATP synthase epsilon chain, chloroplastic</fullName>
    </recommendedName>
    <alternativeName>
        <fullName evidence="11">ATP synthase F1 sector epsilon subunit</fullName>
    </alternativeName>
    <alternativeName>
        <fullName evidence="11">F-ATPase epsilon subunit</fullName>
    </alternativeName>
</protein>
<dbReference type="Pfam" id="PF02823">
    <property type="entry name" value="ATP-synt_DE_N"/>
    <property type="match status" value="1"/>
</dbReference>
<keyword evidence="6 11" id="KW-0406">Ion transport</keyword>
<dbReference type="PANTHER" id="PTHR13822">
    <property type="entry name" value="ATP SYNTHASE DELTA/EPSILON CHAIN"/>
    <property type="match status" value="1"/>
</dbReference>
<dbReference type="FunFam" id="2.60.15.10:FF:000002">
    <property type="entry name" value="ATP synthase epsilon chain, chloroplastic"/>
    <property type="match status" value="1"/>
</dbReference>
<evidence type="ECO:0000256" key="6">
    <source>
        <dbReference type="ARBA" id="ARBA00023065"/>
    </source>
</evidence>
<evidence type="ECO:0000256" key="8">
    <source>
        <dbReference type="ARBA" id="ARBA00023136"/>
    </source>
</evidence>
<keyword evidence="8 11" id="KW-0472">Membrane</keyword>
<evidence type="ECO:0000313" key="14">
    <source>
        <dbReference type="EMBL" id="QAR48709.1"/>
    </source>
</evidence>
<dbReference type="NCBIfam" id="TIGR01216">
    <property type="entry name" value="ATP_synt_epsi"/>
    <property type="match status" value="1"/>
</dbReference>
<proteinExistence type="inferred from homology"/>
<keyword evidence="7 11" id="KW-0793">Thylakoid</keyword>
<gene>
    <name evidence="11 14" type="primary">atpE</name>
</gene>
<dbReference type="AlphaFoldDB" id="A0A410KKK6"/>
<comment type="similarity">
    <text evidence="2 11 12">Belongs to the ATPase epsilon chain family.</text>
</comment>
<name>A0A410KKK6_9TRAC</name>
<organism evidence="14">
    <name type="scientific">Selaginella indica</name>
    <dbReference type="NCBI Taxonomy" id="189559"/>
    <lineage>
        <taxon>Eukaryota</taxon>
        <taxon>Viridiplantae</taxon>
        <taxon>Streptophyta</taxon>
        <taxon>Embryophyta</taxon>
        <taxon>Tracheophyta</taxon>
        <taxon>Lycopodiopsida</taxon>
        <taxon>Selaginellales</taxon>
        <taxon>Selaginellaceae</taxon>
        <taxon>Selaginella</taxon>
    </lineage>
</organism>
<dbReference type="InterPro" id="IPR036771">
    <property type="entry name" value="ATPsynth_dsu/esu_N"/>
</dbReference>
<dbReference type="GeneID" id="39332149"/>
<evidence type="ECO:0000256" key="5">
    <source>
        <dbReference type="ARBA" id="ARBA00022781"/>
    </source>
</evidence>
<dbReference type="SUPFAM" id="SSF51344">
    <property type="entry name" value="Epsilon subunit of F1F0-ATP synthase N-terminal domain"/>
    <property type="match status" value="1"/>
</dbReference>
<dbReference type="CDD" id="cd12152">
    <property type="entry name" value="F1-ATPase_delta"/>
    <property type="match status" value="1"/>
</dbReference>
<evidence type="ECO:0000256" key="3">
    <source>
        <dbReference type="ARBA" id="ARBA00022448"/>
    </source>
</evidence>
<dbReference type="Gene3D" id="6.10.140.480">
    <property type="match status" value="1"/>
</dbReference>
<dbReference type="GO" id="GO:0009535">
    <property type="term" value="C:chloroplast thylakoid membrane"/>
    <property type="evidence" value="ECO:0007669"/>
    <property type="project" value="UniProtKB-SubCell"/>
</dbReference>
<comment type="subunit">
    <text evidence="11 12">F-type ATPases have 2 components, CF(1) - the catalytic core - and CF(0) - the membrane proton channel. CF(1) has five subunits: alpha(3), beta(3), gamma(1), delta(1), epsilon(1). CF(0) has three main subunits: a, b and c.</text>
</comment>
<keyword evidence="3 11" id="KW-0813">Transport</keyword>
<evidence type="ECO:0000256" key="2">
    <source>
        <dbReference type="ARBA" id="ARBA00005712"/>
    </source>
</evidence>
<dbReference type="InterPro" id="IPR020546">
    <property type="entry name" value="ATP_synth_F1_dsu/esu_N"/>
</dbReference>
<dbReference type="EMBL" id="MK156801">
    <property type="protein sequence ID" value="QAR48709.1"/>
    <property type="molecule type" value="Genomic_DNA"/>
</dbReference>
<sequence>MTLNLRVMTPNQVVWDSEAQEVILYTISGQIGVLTNHAPLLTALDIGILKIRIEQRWSILALMGGFAVVDDNRVTILVNEADKAADLDPQQVKESHLTAQAELARAEGRRQTIEANLAFRRAKARPDAIAATPASGEIG</sequence>
<evidence type="ECO:0000256" key="11">
    <source>
        <dbReference type="HAMAP-Rule" id="MF_00530"/>
    </source>
</evidence>
<keyword evidence="4 12" id="KW-0934">Plastid</keyword>
<keyword evidence="10 11" id="KW-0066">ATP synthesis</keyword>
<dbReference type="HAMAP" id="MF_00530">
    <property type="entry name" value="ATP_synth_epsil_bac"/>
    <property type="match status" value="1"/>
</dbReference>
<dbReference type="GO" id="GO:0005524">
    <property type="term" value="F:ATP binding"/>
    <property type="evidence" value="ECO:0007669"/>
    <property type="project" value="UniProtKB-UniRule"/>
</dbReference>
<reference evidence="14" key="1">
    <citation type="journal article" date="2019" name="J. ISSAAS">
        <title>Direct Repeats Co-occur with Few Short Dispersed Repeats in Plastid Genome of A Spikemoss, Selaginella vardei (Selaginellaceae, Lycophyta).</title>
        <authorList>
            <person name="Zhang H.-R."/>
            <person name="Zhang X.-C."/>
            <person name="Xiang Q.-P."/>
        </authorList>
    </citation>
    <scope>NUCLEOTIDE SEQUENCE</scope>
</reference>
<keyword evidence="9 11" id="KW-0139">CF(1)</keyword>
<dbReference type="InterPro" id="IPR001469">
    <property type="entry name" value="ATP_synth_F1_dsu/esu"/>
</dbReference>
<evidence type="ECO:0000256" key="10">
    <source>
        <dbReference type="ARBA" id="ARBA00023310"/>
    </source>
</evidence>
<keyword evidence="5 11" id="KW-0375">Hydrogen ion transport</keyword>
<dbReference type="GO" id="GO:0045259">
    <property type="term" value="C:proton-transporting ATP synthase complex"/>
    <property type="evidence" value="ECO:0007669"/>
    <property type="project" value="UniProtKB-KW"/>
</dbReference>
<keyword evidence="14" id="KW-0150">Chloroplast</keyword>
<dbReference type="GO" id="GO:0046933">
    <property type="term" value="F:proton-transporting ATP synthase activity, rotational mechanism"/>
    <property type="evidence" value="ECO:0007669"/>
    <property type="project" value="UniProtKB-UniRule"/>
</dbReference>
<comment type="subcellular location">
    <subcellularLocation>
        <location evidence="1">Membrane</location>
        <topology evidence="1">Peripheral membrane protein</topology>
    </subcellularLocation>
    <subcellularLocation>
        <location evidence="11">Plastid</location>
        <location evidence="11">Chloroplast thylakoid membrane</location>
        <topology evidence="11">Peripheral membrane protein</topology>
    </subcellularLocation>
</comment>
<evidence type="ECO:0000259" key="13">
    <source>
        <dbReference type="Pfam" id="PF02823"/>
    </source>
</evidence>
<geneLocation type="chloroplast" evidence="14"/>
<evidence type="ECO:0000256" key="12">
    <source>
        <dbReference type="RuleBase" id="RU003655"/>
    </source>
</evidence>
<accession>A0A410KKK6</accession>
<feature type="domain" description="ATP synthase F1 complex delta/epsilon subunit N-terminal" evidence="13">
    <location>
        <begin position="3"/>
        <end position="81"/>
    </location>
</feature>
<evidence type="ECO:0000256" key="9">
    <source>
        <dbReference type="ARBA" id="ARBA00023196"/>
    </source>
</evidence>
<dbReference type="RefSeq" id="YP_009561311.1">
    <property type="nucleotide sequence ID" value="NC_041098.1"/>
</dbReference>
<dbReference type="Gene3D" id="2.60.15.10">
    <property type="entry name" value="F0F1 ATP synthase delta/epsilon subunit, N-terminal"/>
    <property type="match status" value="1"/>
</dbReference>